<keyword evidence="3" id="KW-1185">Reference proteome</keyword>
<evidence type="ECO:0000313" key="3">
    <source>
        <dbReference type="Proteomes" id="UP000305730"/>
    </source>
</evidence>
<comment type="caution">
    <text evidence="2">The sequence shown here is derived from an EMBL/GenBank/DDBJ whole genome shotgun (WGS) entry which is preliminary data.</text>
</comment>
<dbReference type="Proteomes" id="UP000307706">
    <property type="component" value="Unassembled WGS sequence"/>
</dbReference>
<gene>
    <name evidence="2" type="ORF">CWB96_06060</name>
    <name evidence="1" type="ORF">CWB97_06605</name>
</gene>
<evidence type="ECO:0000313" key="4">
    <source>
        <dbReference type="Proteomes" id="UP000307706"/>
    </source>
</evidence>
<name>A0A5S3XTY9_9GAMM</name>
<dbReference type="EMBL" id="PNCK01000022">
    <property type="protein sequence ID" value="TMP44350.1"/>
    <property type="molecule type" value="Genomic_DNA"/>
</dbReference>
<dbReference type="RefSeq" id="WP_138595933.1">
    <property type="nucleotide sequence ID" value="NZ_PNCK01000022.1"/>
</dbReference>
<accession>A0A5S3XTY9</accession>
<sequence>MKLKFNKKNLVTLSKDSKVMPNNLTVNIAGGAMWMTGVRCYEPGSTGCISNDPIGDTNCRTNTCA</sequence>
<evidence type="ECO:0000313" key="2">
    <source>
        <dbReference type="EMBL" id="TMP60755.1"/>
    </source>
</evidence>
<reference evidence="3 4" key="1">
    <citation type="submission" date="2017-12" db="EMBL/GenBank/DDBJ databases">
        <authorList>
            <person name="Paulsen S."/>
            <person name="Gram L.K."/>
        </authorList>
    </citation>
    <scope>NUCLEOTIDE SEQUENCE [LARGE SCALE GENOMIC DNA]</scope>
    <source>
        <strain evidence="2 4">S2231</strain>
        <strain evidence="1 3">S2233</strain>
    </source>
</reference>
<dbReference type="Proteomes" id="UP000305730">
    <property type="component" value="Unassembled WGS sequence"/>
</dbReference>
<protein>
    <submittedName>
        <fullName evidence="2">Uncharacterized protein</fullName>
    </submittedName>
</protein>
<proteinExistence type="predicted"/>
<reference evidence="4" key="2">
    <citation type="submission" date="2019-06" db="EMBL/GenBank/DDBJ databases">
        <title>Co-occurence of chitin degradation, pigmentation and bioactivity in marine Pseudoalteromonas.</title>
        <authorList>
            <person name="Sonnenschein E.C."/>
            <person name="Bech P.K."/>
        </authorList>
    </citation>
    <scope>NUCLEOTIDE SEQUENCE [LARGE SCALE GENOMIC DNA]</scope>
    <source>
        <strain evidence="4">S2231</strain>
        <strain evidence="1">S2233</strain>
    </source>
</reference>
<evidence type="ECO:0000313" key="1">
    <source>
        <dbReference type="EMBL" id="TMP44350.1"/>
    </source>
</evidence>
<dbReference type="EMBL" id="PNCL01000022">
    <property type="protein sequence ID" value="TMP60755.1"/>
    <property type="molecule type" value="Genomic_DNA"/>
</dbReference>
<dbReference type="AlphaFoldDB" id="A0A5S3XTY9"/>
<organism evidence="2 4">
    <name type="scientific">Pseudoalteromonas citrea</name>
    <dbReference type="NCBI Taxonomy" id="43655"/>
    <lineage>
        <taxon>Bacteria</taxon>
        <taxon>Pseudomonadati</taxon>
        <taxon>Pseudomonadota</taxon>
        <taxon>Gammaproteobacteria</taxon>
        <taxon>Alteromonadales</taxon>
        <taxon>Pseudoalteromonadaceae</taxon>
        <taxon>Pseudoalteromonas</taxon>
    </lineage>
</organism>
<reference evidence="2" key="3">
    <citation type="submission" date="2019-09" db="EMBL/GenBank/DDBJ databases">
        <title>Co-occurence of chitin degradation, pigmentation and bioactivity in marine Pseudoalteromonas.</title>
        <authorList>
            <person name="Sonnenschein E.C."/>
            <person name="Bech P.K."/>
        </authorList>
    </citation>
    <scope>NUCLEOTIDE SEQUENCE</scope>
    <source>
        <strain evidence="2">S2231</strain>
        <strain evidence="3">S2233</strain>
    </source>
</reference>